<reference evidence="6" key="3">
    <citation type="submission" date="2025-09" db="UniProtKB">
        <authorList>
            <consortium name="Ensembl"/>
        </authorList>
    </citation>
    <scope>IDENTIFICATION</scope>
</reference>
<dbReference type="GeneTree" id="ENSGT00510000047718"/>
<keyword evidence="3" id="KW-0677">Repeat</keyword>
<evidence type="ECO:0000313" key="6">
    <source>
        <dbReference type="Ensembl" id="ENSDCDP00010017789.1"/>
    </source>
</evidence>
<dbReference type="InterPro" id="IPR048287">
    <property type="entry name" value="TSPN-like_N"/>
</dbReference>
<dbReference type="AlphaFoldDB" id="A0AAY4B9Z8"/>
<dbReference type="InterPro" id="IPR005492">
    <property type="entry name" value="EPTP"/>
</dbReference>
<feature type="region of interest" description="Disordered" evidence="4">
    <location>
        <begin position="247"/>
        <end position="275"/>
    </location>
</feature>
<proteinExistence type="predicted"/>
<evidence type="ECO:0000256" key="4">
    <source>
        <dbReference type="SAM" id="MobiDB-lite"/>
    </source>
</evidence>
<accession>A0AAY4B9Z8</accession>
<organism evidence="6 7">
    <name type="scientific">Denticeps clupeoides</name>
    <name type="common">denticle herring</name>
    <dbReference type="NCBI Taxonomy" id="299321"/>
    <lineage>
        <taxon>Eukaryota</taxon>
        <taxon>Metazoa</taxon>
        <taxon>Chordata</taxon>
        <taxon>Craniata</taxon>
        <taxon>Vertebrata</taxon>
        <taxon>Euteleostomi</taxon>
        <taxon>Actinopterygii</taxon>
        <taxon>Neopterygii</taxon>
        <taxon>Teleostei</taxon>
        <taxon>Clupei</taxon>
        <taxon>Clupeiformes</taxon>
        <taxon>Denticipitoidei</taxon>
        <taxon>Denticipitidae</taxon>
        <taxon>Denticeps</taxon>
    </lineage>
</organism>
<evidence type="ECO:0000313" key="7">
    <source>
        <dbReference type="Proteomes" id="UP000694580"/>
    </source>
</evidence>
<dbReference type="Pfam" id="PF02210">
    <property type="entry name" value="Laminin_G_2"/>
    <property type="match status" value="1"/>
</dbReference>
<dbReference type="GO" id="GO:0032420">
    <property type="term" value="C:stereocilium"/>
    <property type="evidence" value="ECO:0007669"/>
    <property type="project" value="UniProtKB-SubCell"/>
</dbReference>
<evidence type="ECO:0000256" key="2">
    <source>
        <dbReference type="ARBA" id="ARBA00022729"/>
    </source>
</evidence>
<name>A0AAY4B9Z8_9TELE</name>
<dbReference type="Ensembl" id="ENSDCDT00010018851.1">
    <property type="protein sequence ID" value="ENSDCDP00010017789.1"/>
    <property type="gene ID" value="ENSDCDG00010008114.1"/>
</dbReference>
<keyword evidence="7" id="KW-1185">Reference proteome</keyword>
<protein>
    <recommendedName>
        <fullName evidence="5">Thrombospondin-like N-terminal domain-containing protein</fullName>
    </recommendedName>
</protein>
<dbReference type="GO" id="GO:0007165">
    <property type="term" value="P:signal transduction"/>
    <property type="evidence" value="ECO:0007669"/>
    <property type="project" value="TreeGrafter"/>
</dbReference>
<comment type="subcellular location">
    <subcellularLocation>
        <location evidence="1">Cell projection</location>
        <location evidence="1">Stereocilium</location>
    </subcellularLocation>
</comment>
<dbReference type="InterPro" id="IPR009039">
    <property type="entry name" value="EAR"/>
</dbReference>
<sequence>RDRDVCVSGFFPLICLVPPRLSHHTAADLLPLDLLSRVLPAGGGALEGVRMVQSRGARGVRITEAQATLSFPSSQIFINCPLFPAEFSIVVTLKQHGTLLTQADGEYVFTLVNERTGRMLLGLRVSQGDLHFLFRDGQARRRVTFAGVELADRRWHTLVLAVSGHFSTLTLDCGMPLDHERPFPDDLHTGGSRFFVGSHKRWKGLYTGLLRQLVLLPGSDAAPRLCPSSDPGLAVLSVPETLLQLPVQPSSGDKAPAEVRVTGGSEPPCRPPEQGQLWLDTRRRGVFLCDGTSWLSMLQERRRLDYVEDYQDLYTWSETFDVELFQIPSVGLFMATANRDSEPGSGIYKWTEGKFVLYQNISTYEAQAWKFFTIGRRVFLVVANSGGRSEDEPEYSVIYKWSPSKLKFFRYQRLETHSARDWEAFHIRGEDFLAVANHRRADNNHNIDSVIYKWNPGTRAFEVNQTLQTSGAYDWEFFSVGPYYFLVVANTFDGVTTHINSTIYIWLAGMFQPFQFITTFGATDWEMFQIGNRVFLAVANGELHKKGPSLYTINSSIYELNMALHAFIKFQDIVTSSAVDWEFFSVGDERFLVVANSYNGTSHSLKSVIYRWQGSEGFVSVHELLTVGCRDWEFFSTSEGSFLLYSSATSSLSQVFKLKTY</sequence>
<reference evidence="6 7" key="1">
    <citation type="submission" date="2020-06" db="EMBL/GenBank/DDBJ databases">
        <authorList>
            <consortium name="Wellcome Sanger Institute Data Sharing"/>
        </authorList>
    </citation>
    <scope>NUCLEOTIDE SEQUENCE [LARGE SCALE GENOMIC DNA]</scope>
</reference>
<dbReference type="Proteomes" id="UP000694580">
    <property type="component" value="Chromosome 9"/>
</dbReference>
<keyword evidence="2" id="KW-0732">Signal</keyword>
<dbReference type="InterPro" id="IPR013320">
    <property type="entry name" value="ConA-like_dom_sf"/>
</dbReference>
<evidence type="ECO:0000256" key="3">
    <source>
        <dbReference type="ARBA" id="ARBA00022737"/>
    </source>
</evidence>
<dbReference type="PANTHER" id="PTHR15261:SF4">
    <property type="entry name" value="THROMBOSPONDIN-TYPE LAMININ G DOMAIN AND EAR REPEAT-CONTAINING PROTEIN"/>
    <property type="match status" value="1"/>
</dbReference>
<feature type="domain" description="Thrombospondin-like N-terminal" evidence="5">
    <location>
        <begin position="42"/>
        <end position="219"/>
    </location>
</feature>
<dbReference type="Pfam" id="PF03736">
    <property type="entry name" value="EPTP"/>
    <property type="match status" value="6"/>
</dbReference>
<dbReference type="PROSITE" id="PS50912">
    <property type="entry name" value="EAR"/>
    <property type="match status" value="7"/>
</dbReference>
<dbReference type="InterPro" id="IPR001791">
    <property type="entry name" value="Laminin_G"/>
</dbReference>
<dbReference type="Gene3D" id="2.60.120.200">
    <property type="match status" value="1"/>
</dbReference>
<evidence type="ECO:0000259" key="5">
    <source>
        <dbReference type="SMART" id="SM00210"/>
    </source>
</evidence>
<reference evidence="6" key="2">
    <citation type="submission" date="2025-08" db="UniProtKB">
        <authorList>
            <consortium name="Ensembl"/>
        </authorList>
    </citation>
    <scope>IDENTIFICATION</scope>
</reference>
<dbReference type="SUPFAM" id="SSF49899">
    <property type="entry name" value="Concanavalin A-like lectins/glucanases"/>
    <property type="match status" value="1"/>
</dbReference>
<gene>
    <name evidence="6" type="primary">tspearb</name>
</gene>
<dbReference type="SMART" id="SM00210">
    <property type="entry name" value="TSPN"/>
    <property type="match status" value="1"/>
</dbReference>
<dbReference type="PANTHER" id="PTHR15261">
    <property type="entry name" value="THROMBOSPONDIN-TYPE LAMININ G DOMAIN AND EAR REPEAT-CONTAINING"/>
    <property type="match status" value="1"/>
</dbReference>
<evidence type="ECO:0000256" key="1">
    <source>
        <dbReference type="ARBA" id="ARBA00004645"/>
    </source>
</evidence>